<accession>A0ACB0LCE9</accession>
<dbReference type="EMBL" id="CASHSV030000409">
    <property type="protein sequence ID" value="CAJ2664967.1"/>
    <property type="molecule type" value="Genomic_DNA"/>
</dbReference>
<sequence>MEVTPLTVPTRKLHCGSLRVLLTGKAANTNGSTSKDINLKSIMNVLYFDQLLELYECLVPWF</sequence>
<name>A0ACB0LCE9_TRIPR</name>
<organism evidence="1 2">
    <name type="scientific">Trifolium pratense</name>
    <name type="common">Red clover</name>
    <dbReference type="NCBI Taxonomy" id="57577"/>
    <lineage>
        <taxon>Eukaryota</taxon>
        <taxon>Viridiplantae</taxon>
        <taxon>Streptophyta</taxon>
        <taxon>Embryophyta</taxon>
        <taxon>Tracheophyta</taxon>
        <taxon>Spermatophyta</taxon>
        <taxon>Magnoliopsida</taxon>
        <taxon>eudicotyledons</taxon>
        <taxon>Gunneridae</taxon>
        <taxon>Pentapetalae</taxon>
        <taxon>rosids</taxon>
        <taxon>fabids</taxon>
        <taxon>Fabales</taxon>
        <taxon>Fabaceae</taxon>
        <taxon>Papilionoideae</taxon>
        <taxon>50 kb inversion clade</taxon>
        <taxon>NPAAA clade</taxon>
        <taxon>Hologalegina</taxon>
        <taxon>IRL clade</taxon>
        <taxon>Trifolieae</taxon>
        <taxon>Trifolium</taxon>
    </lineage>
</organism>
<protein>
    <submittedName>
        <fullName evidence="1">Uncharacterized protein</fullName>
    </submittedName>
</protein>
<keyword evidence="2" id="KW-1185">Reference proteome</keyword>
<gene>
    <name evidence="1" type="ORF">MILVUS5_LOCUS30055</name>
</gene>
<reference evidence="1" key="1">
    <citation type="submission" date="2023-10" db="EMBL/GenBank/DDBJ databases">
        <authorList>
            <person name="Rodriguez Cubillos JULIANA M."/>
            <person name="De Vega J."/>
        </authorList>
    </citation>
    <scope>NUCLEOTIDE SEQUENCE</scope>
</reference>
<evidence type="ECO:0000313" key="1">
    <source>
        <dbReference type="EMBL" id="CAJ2664967.1"/>
    </source>
</evidence>
<dbReference type="Proteomes" id="UP001177021">
    <property type="component" value="Unassembled WGS sequence"/>
</dbReference>
<comment type="caution">
    <text evidence="1">The sequence shown here is derived from an EMBL/GenBank/DDBJ whole genome shotgun (WGS) entry which is preliminary data.</text>
</comment>
<evidence type="ECO:0000313" key="2">
    <source>
        <dbReference type="Proteomes" id="UP001177021"/>
    </source>
</evidence>
<proteinExistence type="predicted"/>